<keyword evidence="10" id="KW-1185">Reference proteome</keyword>
<dbReference type="InterPro" id="IPR036259">
    <property type="entry name" value="MFS_trans_sf"/>
</dbReference>
<gene>
    <name evidence="9" type="ORF">AVL63_09090</name>
</gene>
<dbReference type="GO" id="GO:0022857">
    <property type="term" value="F:transmembrane transporter activity"/>
    <property type="evidence" value="ECO:0007669"/>
    <property type="project" value="InterPro"/>
</dbReference>
<keyword evidence="3" id="KW-1003">Cell membrane</keyword>
<evidence type="ECO:0000256" key="7">
    <source>
        <dbReference type="SAM" id="Phobius"/>
    </source>
</evidence>
<dbReference type="InterPro" id="IPR020846">
    <property type="entry name" value="MFS_dom"/>
</dbReference>
<feature type="transmembrane region" description="Helical" evidence="7">
    <location>
        <begin position="368"/>
        <end position="388"/>
    </location>
</feature>
<protein>
    <submittedName>
        <fullName evidence="9">MFS transporter</fullName>
    </submittedName>
</protein>
<dbReference type="PANTHER" id="PTHR43045">
    <property type="entry name" value="SHIKIMATE TRANSPORTER"/>
    <property type="match status" value="1"/>
</dbReference>
<dbReference type="RefSeq" id="WP_058887495.1">
    <property type="nucleotide sequence ID" value="NZ_LQBM01000001.1"/>
</dbReference>
<feature type="transmembrane region" description="Helical" evidence="7">
    <location>
        <begin position="210"/>
        <end position="231"/>
    </location>
</feature>
<accession>A0A0W8ILK5</accession>
<reference evidence="10" key="1">
    <citation type="submission" date="2015-12" db="EMBL/GenBank/DDBJ databases">
        <authorList>
            <person name="Nair G.R."/>
            <person name="Kaur G."/>
            <person name="Mayilraj S."/>
        </authorList>
    </citation>
    <scope>NUCLEOTIDE SEQUENCE [LARGE SCALE GENOMIC DNA]</scope>
    <source>
        <strain evidence="10">CD08_7</strain>
    </source>
</reference>
<organism evidence="9 10">
    <name type="scientific">Nesterenkonia jeotgali</name>
    <dbReference type="NCBI Taxonomy" id="317018"/>
    <lineage>
        <taxon>Bacteria</taxon>
        <taxon>Bacillati</taxon>
        <taxon>Actinomycetota</taxon>
        <taxon>Actinomycetes</taxon>
        <taxon>Micrococcales</taxon>
        <taxon>Micrococcaceae</taxon>
        <taxon>Nesterenkonia</taxon>
    </lineage>
</organism>
<comment type="subcellular location">
    <subcellularLocation>
        <location evidence="1">Cell membrane</location>
        <topology evidence="1">Multi-pass membrane protein</topology>
    </subcellularLocation>
</comment>
<dbReference type="InterPro" id="IPR005829">
    <property type="entry name" value="Sugar_transporter_CS"/>
</dbReference>
<dbReference type="GO" id="GO:0005886">
    <property type="term" value="C:plasma membrane"/>
    <property type="evidence" value="ECO:0007669"/>
    <property type="project" value="UniProtKB-SubCell"/>
</dbReference>
<dbReference type="CDD" id="cd17369">
    <property type="entry name" value="MFS_ShiA_like"/>
    <property type="match status" value="1"/>
</dbReference>
<dbReference type="OrthoDB" id="8953821at2"/>
<feature type="transmembrane region" description="Helical" evidence="7">
    <location>
        <begin position="266"/>
        <end position="288"/>
    </location>
</feature>
<dbReference type="SUPFAM" id="SSF103473">
    <property type="entry name" value="MFS general substrate transporter"/>
    <property type="match status" value="1"/>
</dbReference>
<comment type="caution">
    <text evidence="9">The sequence shown here is derived from an EMBL/GenBank/DDBJ whole genome shotgun (WGS) entry which is preliminary data.</text>
</comment>
<feature type="transmembrane region" description="Helical" evidence="7">
    <location>
        <begin position="436"/>
        <end position="456"/>
    </location>
</feature>
<evidence type="ECO:0000256" key="4">
    <source>
        <dbReference type="ARBA" id="ARBA00022692"/>
    </source>
</evidence>
<feature type="transmembrane region" description="Helical" evidence="7">
    <location>
        <begin position="409"/>
        <end position="430"/>
    </location>
</feature>
<keyword evidence="2" id="KW-0813">Transport</keyword>
<proteinExistence type="predicted"/>
<evidence type="ECO:0000256" key="3">
    <source>
        <dbReference type="ARBA" id="ARBA00022475"/>
    </source>
</evidence>
<evidence type="ECO:0000313" key="9">
    <source>
        <dbReference type="EMBL" id="KUG60512.1"/>
    </source>
</evidence>
<name>A0A0W8ILK5_9MICC</name>
<evidence type="ECO:0000256" key="6">
    <source>
        <dbReference type="ARBA" id="ARBA00023136"/>
    </source>
</evidence>
<dbReference type="Gene3D" id="1.20.1250.20">
    <property type="entry name" value="MFS general substrate transporter like domains"/>
    <property type="match status" value="1"/>
</dbReference>
<evidence type="ECO:0000259" key="8">
    <source>
        <dbReference type="PROSITE" id="PS50850"/>
    </source>
</evidence>
<dbReference type="PANTHER" id="PTHR43045:SF2">
    <property type="entry name" value="INNER MEMBRANE METABOLITE TRANSPORT PROTEIN YHJE"/>
    <property type="match status" value="1"/>
</dbReference>
<evidence type="ECO:0000256" key="2">
    <source>
        <dbReference type="ARBA" id="ARBA00022448"/>
    </source>
</evidence>
<feature type="transmembrane region" description="Helical" evidence="7">
    <location>
        <begin position="47"/>
        <end position="65"/>
    </location>
</feature>
<feature type="domain" description="Major facilitator superfamily (MFS) profile" evidence="8">
    <location>
        <begin position="32"/>
        <end position="461"/>
    </location>
</feature>
<dbReference type="PROSITE" id="PS50850">
    <property type="entry name" value="MFS"/>
    <property type="match status" value="1"/>
</dbReference>
<feature type="transmembrane region" description="Helical" evidence="7">
    <location>
        <begin position="105"/>
        <end position="126"/>
    </location>
</feature>
<dbReference type="Proteomes" id="UP000054023">
    <property type="component" value="Unassembled WGS sequence"/>
</dbReference>
<evidence type="ECO:0000256" key="1">
    <source>
        <dbReference type="ARBA" id="ARBA00004651"/>
    </source>
</evidence>
<evidence type="ECO:0000256" key="5">
    <source>
        <dbReference type="ARBA" id="ARBA00022989"/>
    </source>
</evidence>
<keyword evidence="5 7" id="KW-1133">Transmembrane helix</keyword>
<feature type="transmembrane region" description="Helical" evidence="7">
    <location>
        <begin position="337"/>
        <end position="356"/>
    </location>
</feature>
<feature type="transmembrane region" description="Helical" evidence="7">
    <location>
        <begin position="180"/>
        <end position="198"/>
    </location>
</feature>
<dbReference type="Pfam" id="PF07690">
    <property type="entry name" value="MFS_1"/>
    <property type="match status" value="1"/>
</dbReference>
<evidence type="ECO:0000313" key="10">
    <source>
        <dbReference type="Proteomes" id="UP000054023"/>
    </source>
</evidence>
<keyword evidence="4 7" id="KW-0812">Transmembrane</keyword>
<dbReference type="PROSITE" id="PS00216">
    <property type="entry name" value="SUGAR_TRANSPORT_1"/>
    <property type="match status" value="1"/>
</dbReference>
<sequence>MSTSVDPTGPGASSRKVDDVADENLTVPRRRIIMASLIGTTIEFYDFYIYATAAVSVFPLLFFYGDEGSALLASMATFGAAFVARPLGAIIFGHYGDKIGRKATLVGALLTMGIATFLIGALPTYHQVGLWAPAMLTILRFCQGLGLGGEWSGAALLASETARPGKRAQAAMWPQLGAPFGFMLANGLFLILATLFAYDSTARDLNDPFLVWGWRLPFLLSVVMVAVGLYVRLRIEETPVFAKAMAGNERVKAPIGEVFRRNWWEIILGTFIMLATYGLFYLMTTWILSYAIGSAEVGGLSYGYQDFLVLQIVAITFFAIFVPVAGRLADRFGRRPMLIVVTIAIMIFGLSFRWWLSAGSMGTGEDLNVWQMLAFLAVGMSLMGLTFGPMSAVLPELFPTNTRYTGSGVAYNAASILGAALTPFVAAWLVQAYGVGAVGLYLAGLGVLTLIALILAPETSKKSLYTETAK</sequence>
<dbReference type="EMBL" id="LQBM01000001">
    <property type="protein sequence ID" value="KUG60512.1"/>
    <property type="molecule type" value="Genomic_DNA"/>
</dbReference>
<dbReference type="AlphaFoldDB" id="A0A0W8ILK5"/>
<feature type="transmembrane region" description="Helical" evidence="7">
    <location>
        <begin position="308"/>
        <end position="325"/>
    </location>
</feature>
<keyword evidence="6 7" id="KW-0472">Membrane</keyword>
<feature type="transmembrane region" description="Helical" evidence="7">
    <location>
        <begin position="71"/>
        <end position="93"/>
    </location>
</feature>
<dbReference type="STRING" id="317018.AVL63_09090"/>
<dbReference type="InterPro" id="IPR011701">
    <property type="entry name" value="MFS"/>
</dbReference>